<dbReference type="RefSeq" id="WP_141276233.1">
    <property type="nucleotide sequence ID" value="NZ_BAAARZ010000017.1"/>
</dbReference>
<name>A0A4Y3WJ25_9PSEU</name>
<keyword evidence="1" id="KW-0732">Signal</keyword>
<dbReference type="Proteomes" id="UP000320338">
    <property type="component" value="Unassembled WGS sequence"/>
</dbReference>
<gene>
    <name evidence="2" type="ORF">PHY01_01820</name>
</gene>
<evidence type="ECO:0000313" key="2">
    <source>
        <dbReference type="EMBL" id="GEC17899.1"/>
    </source>
</evidence>
<comment type="caution">
    <text evidence="2">The sequence shown here is derived from an EMBL/GenBank/DDBJ whole genome shotgun (WGS) entry which is preliminary data.</text>
</comment>
<dbReference type="EMBL" id="BJNG01000001">
    <property type="protein sequence ID" value="GEC17899.1"/>
    <property type="molecule type" value="Genomic_DNA"/>
</dbReference>
<evidence type="ECO:0000256" key="1">
    <source>
        <dbReference type="SAM" id="SignalP"/>
    </source>
</evidence>
<organism evidence="2 3">
    <name type="scientific">Pseudonocardia hydrocarbonoxydans</name>
    <dbReference type="NCBI Taxonomy" id="76726"/>
    <lineage>
        <taxon>Bacteria</taxon>
        <taxon>Bacillati</taxon>
        <taxon>Actinomycetota</taxon>
        <taxon>Actinomycetes</taxon>
        <taxon>Pseudonocardiales</taxon>
        <taxon>Pseudonocardiaceae</taxon>
        <taxon>Pseudonocardia</taxon>
    </lineage>
</organism>
<dbReference type="OrthoDB" id="3577848at2"/>
<evidence type="ECO:0000313" key="3">
    <source>
        <dbReference type="Proteomes" id="UP000320338"/>
    </source>
</evidence>
<feature type="signal peptide" evidence="1">
    <location>
        <begin position="1"/>
        <end position="28"/>
    </location>
</feature>
<accession>A0A4Y3WJ25</accession>
<reference evidence="2 3" key="1">
    <citation type="submission" date="2019-06" db="EMBL/GenBank/DDBJ databases">
        <title>Whole genome shotgun sequence of Pseudonocardia hydrocarbonoxydans NBRC 14498.</title>
        <authorList>
            <person name="Hosoyama A."/>
            <person name="Uohara A."/>
            <person name="Ohji S."/>
            <person name="Ichikawa N."/>
        </authorList>
    </citation>
    <scope>NUCLEOTIDE SEQUENCE [LARGE SCALE GENOMIC DNA]</scope>
    <source>
        <strain evidence="2 3">NBRC 14498</strain>
    </source>
</reference>
<proteinExistence type="predicted"/>
<evidence type="ECO:0008006" key="4">
    <source>
        <dbReference type="Google" id="ProtNLM"/>
    </source>
</evidence>
<dbReference type="AlphaFoldDB" id="A0A4Y3WJ25"/>
<feature type="chain" id="PRO_5021432836" description="DUF3558 domain-containing protein" evidence="1">
    <location>
        <begin position="29"/>
        <end position="160"/>
    </location>
</feature>
<dbReference type="PROSITE" id="PS51257">
    <property type="entry name" value="PROKAR_LIPOPROTEIN"/>
    <property type="match status" value="1"/>
</dbReference>
<protein>
    <recommendedName>
        <fullName evidence="4">DUF3558 domain-containing protein</fullName>
    </recommendedName>
</protein>
<sequence>MTVRAARAVPAGAVLLGVLLAGCTAAPAPPPPPVPPPPPAPPAACLLDVDALRTATGPAWVADETAATDTRCVYDPEGATAGEFVVVEVGPAVVLDDVAAVCADGTRTPTGTGFTCRLPGGGVFAATLHDGDLVTVAAVEVPASTTPDRLATALGAQLPG</sequence>
<keyword evidence="3" id="KW-1185">Reference proteome</keyword>